<gene>
    <name evidence="7" type="ORF">J2W50_000982</name>
</gene>
<keyword evidence="3 6" id="KW-0812">Transmembrane</keyword>
<evidence type="ECO:0000256" key="6">
    <source>
        <dbReference type="SAM" id="Phobius"/>
    </source>
</evidence>
<accession>A0ABU1PA44</accession>
<dbReference type="Proteomes" id="UP001260715">
    <property type="component" value="Unassembled WGS sequence"/>
</dbReference>
<evidence type="ECO:0000256" key="3">
    <source>
        <dbReference type="ARBA" id="ARBA00022692"/>
    </source>
</evidence>
<dbReference type="Pfam" id="PF02653">
    <property type="entry name" value="BPD_transp_2"/>
    <property type="match status" value="1"/>
</dbReference>
<dbReference type="InterPro" id="IPR001851">
    <property type="entry name" value="ABC_transp_permease"/>
</dbReference>
<feature type="transmembrane region" description="Helical" evidence="6">
    <location>
        <begin position="233"/>
        <end position="262"/>
    </location>
</feature>
<keyword evidence="4 6" id="KW-1133">Transmembrane helix</keyword>
<feature type="transmembrane region" description="Helical" evidence="6">
    <location>
        <begin position="37"/>
        <end position="56"/>
    </location>
</feature>
<reference evidence="7 8" key="1">
    <citation type="submission" date="2023-07" db="EMBL/GenBank/DDBJ databases">
        <title>Sorghum-associated microbial communities from plants grown in Nebraska, USA.</title>
        <authorList>
            <person name="Schachtman D."/>
        </authorList>
    </citation>
    <scope>NUCLEOTIDE SEQUENCE [LARGE SCALE GENOMIC DNA]</scope>
    <source>
        <strain evidence="7 8">596</strain>
    </source>
</reference>
<sequence>MNESTNKVLPSLPGSAAKVSSTAFPATSLRAPAAVSLASRLLMVTVLLLLLIAPFVLPQALVNAAIQMLIAALFATAFNVLAGQGGMLSFGHAAYFGIGAFATLHAINALGGAGLLPTPLLPIFGALGGCLLGLVAGWFSTQRSGVYFSMITLALAELLHALAPHLTSVFGGEAGVSSMRMPAWGLSFGEPMHVYYLTLAWVLASLGALFFFTRTPLGRLTLGLRENAMRLKFLGYDVHAARVMVFMISASFAGVAGGLLAMNNEAGNYVLFDVRLSSEVVLNAYIGGTGVFFGPALGAAVMTFFGYAVSDLTRSWLLYQGLIFVVVMMFMPNGLSGVVLWWQRSQRSSAVLARYAAGWSLGALACAAAVVFSVELLQRALGSDYQSQLVDAQPWPAIALFGRDWLPGAVSTWLLPLLLLVAGGLILNRVTRAWDALNEEEAA</sequence>
<dbReference type="InterPro" id="IPR043428">
    <property type="entry name" value="LivM-like"/>
</dbReference>
<evidence type="ECO:0000313" key="7">
    <source>
        <dbReference type="EMBL" id="MDR6582807.1"/>
    </source>
</evidence>
<comment type="caution">
    <text evidence="7">The sequence shown here is derived from an EMBL/GenBank/DDBJ whole genome shotgun (WGS) entry which is preliminary data.</text>
</comment>
<feature type="transmembrane region" description="Helical" evidence="6">
    <location>
        <begin position="146"/>
        <end position="163"/>
    </location>
</feature>
<keyword evidence="8" id="KW-1185">Reference proteome</keyword>
<organism evidence="7 8">
    <name type="scientific">Herbaspirillum frisingense</name>
    <dbReference type="NCBI Taxonomy" id="92645"/>
    <lineage>
        <taxon>Bacteria</taxon>
        <taxon>Pseudomonadati</taxon>
        <taxon>Pseudomonadota</taxon>
        <taxon>Betaproteobacteria</taxon>
        <taxon>Burkholderiales</taxon>
        <taxon>Oxalobacteraceae</taxon>
        <taxon>Herbaspirillum</taxon>
    </lineage>
</organism>
<protein>
    <submittedName>
        <fullName evidence="7">Branched-chain amino acid transport system permease protein</fullName>
    </submittedName>
</protein>
<feature type="transmembrane region" description="Helical" evidence="6">
    <location>
        <begin position="93"/>
        <end position="114"/>
    </location>
</feature>
<evidence type="ECO:0000256" key="5">
    <source>
        <dbReference type="ARBA" id="ARBA00023136"/>
    </source>
</evidence>
<keyword evidence="5 6" id="KW-0472">Membrane</keyword>
<evidence type="ECO:0000313" key="8">
    <source>
        <dbReference type="Proteomes" id="UP001260715"/>
    </source>
</evidence>
<comment type="subcellular location">
    <subcellularLocation>
        <location evidence="1">Cell membrane</location>
        <topology evidence="1">Multi-pass membrane protein</topology>
    </subcellularLocation>
</comment>
<feature type="transmembrane region" description="Helical" evidence="6">
    <location>
        <begin position="120"/>
        <end position="139"/>
    </location>
</feature>
<dbReference type="PANTHER" id="PTHR30482:SF17">
    <property type="entry name" value="ABC TRANSPORTER ATP-BINDING PROTEIN"/>
    <property type="match status" value="1"/>
</dbReference>
<evidence type="ECO:0000256" key="1">
    <source>
        <dbReference type="ARBA" id="ARBA00004651"/>
    </source>
</evidence>
<dbReference type="PANTHER" id="PTHR30482">
    <property type="entry name" value="HIGH-AFFINITY BRANCHED-CHAIN AMINO ACID TRANSPORT SYSTEM PERMEASE"/>
    <property type="match status" value="1"/>
</dbReference>
<dbReference type="CDD" id="cd06581">
    <property type="entry name" value="TM_PBP1_LivM_like"/>
    <property type="match status" value="1"/>
</dbReference>
<dbReference type="EMBL" id="JAVDSJ010000001">
    <property type="protein sequence ID" value="MDR6582807.1"/>
    <property type="molecule type" value="Genomic_DNA"/>
</dbReference>
<feature type="transmembrane region" description="Helical" evidence="6">
    <location>
        <begin position="282"/>
        <end position="309"/>
    </location>
</feature>
<evidence type="ECO:0000256" key="2">
    <source>
        <dbReference type="ARBA" id="ARBA00022475"/>
    </source>
</evidence>
<keyword evidence="2" id="KW-1003">Cell membrane</keyword>
<feature type="transmembrane region" description="Helical" evidence="6">
    <location>
        <begin position="355"/>
        <end position="377"/>
    </location>
</feature>
<name>A0ABU1PA44_9BURK</name>
<feature type="transmembrane region" description="Helical" evidence="6">
    <location>
        <begin position="62"/>
        <end position="81"/>
    </location>
</feature>
<feature type="transmembrane region" description="Helical" evidence="6">
    <location>
        <begin position="194"/>
        <end position="212"/>
    </location>
</feature>
<feature type="transmembrane region" description="Helical" evidence="6">
    <location>
        <begin position="321"/>
        <end position="343"/>
    </location>
</feature>
<proteinExistence type="predicted"/>
<evidence type="ECO:0000256" key="4">
    <source>
        <dbReference type="ARBA" id="ARBA00022989"/>
    </source>
</evidence>
<feature type="transmembrane region" description="Helical" evidence="6">
    <location>
        <begin position="405"/>
        <end position="427"/>
    </location>
</feature>